<gene>
    <name evidence="1" type="ORF">Rsub_07110</name>
</gene>
<dbReference type="EMBL" id="BDRX01000048">
    <property type="protein sequence ID" value="GBF94123.1"/>
    <property type="molecule type" value="Genomic_DNA"/>
</dbReference>
<reference evidence="1 2" key="1">
    <citation type="journal article" date="2018" name="Sci. Rep.">
        <title>Raphidocelis subcapitata (=Pseudokirchneriella subcapitata) provides an insight into genome evolution and environmental adaptations in the Sphaeropleales.</title>
        <authorList>
            <person name="Suzuki S."/>
            <person name="Yamaguchi H."/>
            <person name="Nakajima N."/>
            <person name="Kawachi M."/>
        </authorList>
    </citation>
    <scope>NUCLEOTIDE SEQUENCE [LARGE SCALE GENOMIC DNA]</scope>
    <source>
        <strain evidence="1 2">NIES-35</strain>
    </source>
</reference>
<comment type="caution">
    <text evidence="1">The sequence shown here is derived from an EMBL/GenBank/DDBJ whole genome shotgun (WGS) entry which is preliminary data.</text>
</comment>
<sequence length="176" mass="17331">MTEPAAGPTGSPYDQAISALTEPRDAAPAVLLLPTPAADLETHAGAPCEEARAVAAAAHARGVLVVGLARDDAQRSRAEALLIGCEARVLLSPPASDGGGGGAGAAALARLVKSATGAACEQVLALSSDAAALRDAARAGMTTVRLAAGPGRGLGPATLRRGLEAHAAKLQDSRGY</sequence>
<organism evidence="1 2">
    <name type="scientific">Raphidocelis subcapitata</name>
    <dbReference type="NCBI Taxonomy" id="307507"/>
    <lineage>
        <taxon>Eukaryota</taxon>
        <taxon>Viridiplantae</taxon>
        <taxon>Chlorophyta</taxon>
        <taxon>core chlorophytes</taxon>
        <taxon>Chlorophyceae</taxon>
        <taxon>CS clade</taxon>
        <taxon>Sphaeropleales</taxon>
        <taxon>Selenastraceae</taxon>
        <taxon>Raphidocelis</taxon>
    </lineage>
</organism>
<protein>
    <submittedName>
        <fullName evidence="1">Uncharacterized protein</fullName>
    </submittedName>
</protein>
<dbReference type="InParanoid" id="A0A2V0P8B2"/>
<evidence type="ECO:0000313" key="2">
    <source>
        <dbReference type="Proteomes" id="UP000247498"/>
    </source>
</evidence>
<evidence type="ECO:0000313" key="1">
    <source>
        <dbReference type="EMBL" id="GBF94123.1"/>
    </source>
</evidence>
<keyword evidence="2" id="KW-1185">Reference proteome</keyword>
<accession>A0A2V0P8B2</accession>
<proteinExistence type="predicted"/>
<name>A0A2V0P8B2_9CHLO</name>
<dbReference type="Proteomes" id="UP000247498">
    <property type="component" value="Unassembled WGS sequence"/>
</dbReference>
<dbReference type="AlphaFoldDB" id="A0A2V0P8B2"/>